<dbReference type="AlphaFoldDB" id="E0SSC4"/>
<name>E0SSC4_IGNAA</name>
<sequence>MVGDGVGREKNSFPFTAITNTSPDTLHLHFNINHNAIDLNFIRVVRSIIY</sequence>
<proteinExistence type="predicted"/>
<evidence type="ECO:0000313" key="1">
    <source>
        <dbReference type="EMBL" id="ADM27396.1"/>
    </source>
</evidence>
<dbReference type="KEGG" id="iag:Igag_0560"/>
<accession>E0SSC4</accession>
<gene>
    <name evidence="1" type="ordered locus">Igag_0560</name>
</gene>
<dbReference type="Proteomes" id="UP000001304">
    <property type="component" value="Chromosome"/>
</dbReference>
<dbReference type="HOGENOM" id="CLU_3113023_0_0_2"/>
<reference evidence="1 2" key="1">
    <citation type="journal article" date="2010" name="Stand. Genomic Sci.">
        <title>Complete genome sequence of Ignisphaera aggregans type strain (AQ1.S1).</title>
        <authorList>
            <person name="Goker M."/>
            <person name="Held B."/>
            <person name="Lapidus A."/>
            <person name="Nolan M."/>
            <person name="Spring S."/>
            <person name="Yasawong M."/>
            <person name="Lucas S."/>
            <person name="Glavina Del Rio T."/>
            <person name="Tice H."/>
            <person name="Cheng J.F."/>
            <person name="Goodwin L."/>
            <person name="Tapia R."/>
            <person name="Pitluck S."/>
            <person name="Liolios K."/>
            <person name="Ivanova N."/>
            <person name="Mavromatis K."/>
            <person name="Mikhailova N."/>
            <person name="Pati A."/>
            <person name="Chen A."/>
            <person name="Palaniappan K."/>
            <person name="Brambilla E."/>
            <person name="Land M."/>
            <person name="Hauser L."/>
            <person name="Chang Y.J."/>
            <person name="Jeffries C.D."/>
            <person name="Brettin T."/>
            <person name="Detter J.C."/>
            <person name="Han C."/>
            <person name="Rohde M."/>
            <person name="Sikorski J."/>
            <person name="Woyke T."/>
            <person name="Bristow J."/>
            <person name="Eisen J.A."/>
            <person name="Markowitz V."/>
            <person name="Hugenholtz P."/>
            <person name="Kyrpides N.C."/>
            <person name="Klenk H.P."/>
        </authorList>
    </citation>
    <scope>NUCLEOTIDE SEQUENCE [LARGE SCALE GENOMIC DNA]</scope>
    <source>
        <strain evidence="2">DSM 17230 / JCM 13409 / AQ1.S1</strain>
    </source>
</reference>
<keyword evidence="2" id="KW-1185">Reference proteome</keyword>
<organism evidence="1 2">
    <name type="scientific">Ignisphaera aggregans (strain DSM 17230 / JCM 13409 / AQ1.S1)</name>
    <dbReference type="NCBI Taxonomy" id="583356"/>
    <lineage>
        <taxon>Archaea</taxon>
        <taxon>Thermoproteota</taxon>
        <taxon>Thermoprotei</taxon>
        <taxon>Desulfurococcales</taxon>
        <taxon>Desulfurococcaceae</taxon>
        <taxon>Ignisphaera</taxon>
    </lineage>
</organism>
<protein>
    <submittedName>
        <fullName evidence="1">Uncharacterized protein</fullName>
    </submittedName>
</protein>
<dbReference type="BioCyc" id="IAGG583356:GHAH-562-MONOMER"/>
<evidence type="ECO:0000313" key="2">
    <source>
        <dbReference type="Proteomes" id="UP000001304"/>
    </source>
</evidence>
<dbReference type="EMBL" id="CP002098">
    <property type="protein sequence ID" value="ADM27396.1"/>
    <property type="molecule type" value="Genomic_DNA"/>
</dbReference>